<keyword evidence="2" id="KW-0732">Signal</keyword>
<feature type="chain" id="PRO_5021863172" evidence="2">
    <location>
        <begin position="24"/>
        <end position="287"/>
    </location>
</feature>
<evidence type="ECO:0000313" key="5">
    <source>
        <dbReference type="Proteomes" id="UP000320722"/>
    </source>
</evidence>
<evidence type="ECO:0000313" key="4">
    <source>
        <dbReference type="EMBL" id="QDU06366.1"/>
    </source>
</evidence>
<dbReference type="AlphaFoldDB" id="A0A517WM71"/>
<protein>
    <submittedName>
        <fullName evidence="4">Acetylxylan esterase</fullName>
        <ecNumber evidence="4">3.1.1.72</ecNumber>
    </submittedName>
</protein>
<dbReference type="InterPro" id="IPR049492">
    <property type="entry name" value="BD-FAE-like_dom"/>
</dbReference>
<keyword evidence="1 4" id="KW-0378">Hydrolase</keyword>
<dbReference type="Pfam" id="PF20434">
    <property type="entry name" value="BD-FAE"/>
    <property type="match status" value="1"/>
</dbReference>
<organism evidence="4 5">
    <name type="scientific">Gimesia chilikensis</name>
    <dbReference type="NCBI Taxonomy" id="2605989"/>
    <lineage>
        <taxon>Bacteria</taxon>
        <taxon>Pseudomonadati</taxon>
        <taxon>Planctomycetota</taxon>
        <taxon>Planctomycetia</taxon>
        <taxon>Planctomycetales</taxon>
        <taxon>Planctomycetaceae</taxon>
        <taxon>Gimesia</taxon>
    </lineage>
</organism>
<sequence precursor="true">MKILFVTLVLFSLVMPAHSVAQAEEEVKIIPDVVYGHKYGMALTFDVFQPEKPNGAGVLFMVSGGWYSRWTEPQNMLSWFKPLLDSGFTVFCVRHGSSPKFKIPEVVEDVRRSVRFIRLHAKEYGVDSNRLGVWGGSAGGHLSLILGTTSDQGEPDAKDKVLQQSDRVAAVAAYYPPTDLREFVEETSPYYQRFPALQFDKELADDFSPLLQVTPDDSPTLLIHGDQDKLVPISHSENIMQQFKEKNVPAELLVIEKAAHGFKGDDQTRASQAVVEWFQKHLGVQAK</sequence>
<evidence type="ECO:0000256" key="1">
    <source>
        <dbReference type="ARBA" id="ARBA00022801"/>
    </source>
</evidence>
<feature type="domain" description="BD-FAE-like" evidence="3">
    <location>
        <begin position="46"/>
        <end position="241"/>
    </location>
</feature>
<dbReference type="EC" id="3.1.1.72" evidence="4"/>
<evidence type="ECO:0000256" key="2">
    <source>
        <dbReference type="SAM" id="SignalP"/>
    </source>
</evidence>
<name>A0A517WM71_9PLAN</name>
<dbReference type="InterPro" id="IPR029058">
    <property type="entry name" value="AB_hydrolase_fold"/>
</dbReference>
<dbReference type="SUPFAM" id="SSF53474">
    <property type="entry name" value="alpha/beta-Hydrolases"/>
    <property type="match status" value="1"/>
</dbReference>
<feature type="signal peptide" evidence="2">
    <location>
        <begin position="1"/>
        <end position="23"/>
    </location>
</feature>
<dbReference type="InterPro" id="IPR050300">
    <property type="entry name" value="GDXG_lipolytic_enzyme"/>
</dbReference>
<reference evidence="4 5" key="1">
    <citation type="submission" date="2019-02" db="EMBL/GenBank/DDBJ databases">
        <title>Deep-cultivation of Planctomycetes and their phenomic and genomic characterization uncovers novel biology.</title>
        <authorList>
            <person name="Wiegand S."/>
            <person name="Jogler M."/>
            <person name="Boedeker C."/>
            <person name="Pinto D."/>
            <person name="Vollmers J."/>
            <person name="Rivas-Marin E."/>
            <person name="Kohn T."/>
            <person name="Peeters S.H."/>
            <person name="Heuer A."/>
            <person name="Rast P."/>
            <person name="Oberbeckmann S."/>
            <person name="Bunk B."/>
            <person name="Jeske O."/>
            <person name="Meyerdierks A."/>
            <person name="Storesund J.E."/>
            <person name="Kallscheuer N."/>
            <person name="Luecker S."/>
            <person name="Lage O.M."/>
            <person name="Pohl T."/>
            <person name="Merkel B.J."/>
            <person name="Hornburger P."/>
            <person name="Mueller R.-W."/>
            <person name="Bruemmer F."/>
            <person name="Labrenz M."/>
            <person name="Spormann A.M."/>
            <person name="Op den Camp H."/>
            <person name="Overmann J."/>
            <person name="Amann R."/>
            <person name="Jetten M.S.M."/>
            <person name="Mascher T."/>
            <person name="Medema M.H."/>
            <person name="Devos D.P."/>
            <person name="Kaster A.-K."/>
            <person name="Ovreas L."/>
            <person name="Rohde M."/>
            <person name="Galperin M.Y."/>
            <person name="Jogler C."/>
        </authorList>
    </citation>
    <scope>NUCLEOTIDE SEQUENCE [LARGE SCALE GENOMIC DNA]</scope>
    <source>
        <strain evidence="4 5">V6</strain>
    </source>
</reference>
<dbReference type="Gene3D" id="3.40.50.1820">
    <property type="entry name" value="alpha/beta hydrolase"/>
    <property type="match status" value="1"/>
</dbReference>
<dbReference type="PANTHER" id="PTHR48081">
    <property type="entry name" value="AB HYDROLASE SUPERFAMILY PROTEIN C4A8.06C"/>
    <property type="match status" value="1"/>
</dbReference>
<dbReference type="PANTHER" id="PTHR48081:SF13">
    <property type="entry name" value="ALPHA_BETA HYDROLASE"/>
    <property type="match status" value="1"/>
</dbReference>
<dbReference type="EMBL" id="CP036347">
    <property type="protein sequence ID" value="QDU06366.1"/>
    <property type="molecule type" value="Genomic_DNA"/>
</dbReference>
<proteinExistence type="predicted"/>
<dbReference type="Proteomes" id="UP000320722">
    <property type="component" value="Chromosome"/>
</dbReference>
<dbReference type="GO" id="GO:0046555">
    <property type="term" value="F:acetylxylan esterase activity"/>
    <property type="evidence" value="ECO:0007669"/>
    <property type="project" value="UniProtKB-EC"/>
</dbReference>
<evidence type="ECO:0000259" key="3">
    <source>
        <dbReference type="Pfam" id="PF20434"/>
    </source>
</evidence>
<gene>
    <name evidence="4" type="primary">axeA1_5</name>
    <name evidence="4" type="ORF">V6x_61180</name>
</gene>
<accession>A0A517WM71</accession>
<dbReference type="RefSeq" id="WP_232104968.1">
    <property type="nucleotide sequence ID" value="NZ_CP036347.1"/>
</dbReference>